<reference evidence="5" key="1">
    <citation type="submission" date="2017-02" db="UniProtKB">
        <authorList>
            <consortium name="WormBaseParasite"/>
        </authorList>
    </citation>
    <scope>IDENTIFICATION</scope>
</reference>
<feature type="domain" description="Neurotransmitter-gated ion-channel transmembrane" evidence="2">
    <location>
        <begin position="2"/>
        <end position="128"/>
    </location>
</feature>
<feature type="transmembrane region" description="Helical" evidence="1">
    <location>
        <begin position="20"/>
        <end position="42"/>
    </location>
</feature>
<dbReference type="GO" id="GO:0016020">
    <property type="term" value="C:membrane"/>
    <property type="evidence" value="ECO:0007669"/>
    <property type="project" value="InterPro"/>
</dbReference>
<keyword evidence="1" id="KW-1133">Transmembrane helix</keyword>
<dbReference type="SUPFAM" id="SSF90112">
    <property type="entry name" value="Neurotransmitter-gated ion-channel transmembrane pore"/>
    <property type="match status" value="1"/>
</dbReference>
<keyword evidence="4" id="KW-1185">Reference proteome</keyword>
<evidence type="ECO:0000313" key="4">
    <source>
        <dbReference type="Proteomes" id="UP000278807"/>
    </source>
</evidence>
<dbReference type="AlphaFoldDB" id="A0A0R3U0T0"/>
<dbReference type="GO" id="GO:0006811">
    <property type="term" value="P:monoatomic ion transport"/>
    <property type="evidence" value="ECO:0007669"/>
    <property type="project" value="InterPro"/>
</dbReference>
<evidence type="ECO:0000313" key="3">
    <source>
        <dbReference type="EMBL" id="VDO16786.1"/>
    </source>
</evidence>
<evidence type="ECO:0000256" key="1">
    <source>
        <dbReference type="SAM" id="Phobius"/>
    </source>
</evidence>
<dbReference type="EMBL" id="UZAE01015924">
    <property type="protein sequence ID" value="VDO16786.1"/>
    <property type="molecule type" value="Genomic_DNA"/>
</dbReference>
<dbReference type="InterPro" id="IPR006029">
    <property type="entry name" value="Neurotrans-gated_channel_TM"/>
</dbReference>
<dbReference type="STRING" id="102285.A0A0R3U0T0"/>
<protein>
    <submittedName>
        <fullName evidence="5">Neur_chan_memb domain-containing protein</fullName>
    </submittedName>
</protein>
<evidence type="ECO:0000259" key="2">
    <source>
        <dbReference type="Pfam" id="PF02932"/>
    </source>
</evidence>
<feature type="transmembrane region" description="Helical" evidence="1">
    <location>
        <begin position="48"/>
        <end position="69"/>
    </location>
</feature>
<reference evidence="3 4" key="2">
    <citation type="submission" date="2018-11" db="EMBL/GenBank/DDBJ databases">
        <authorList>
            <consortium name="Pathogen Informatics"/>
        </authorList>
    </citation>
    <scope>NUCLEOTIDE SEQUENCE [LARGE SCALE GENOMIC DNA]</scope>
</reference>
<organism evidence="5">
    <name type="scientific">Rodentolepis nana</name>
    <name type="common">Dwarf tapeworm</name>
    <name type="synonym">Hymenolepis nana</name>
    <dbReference type="NCBI Taxonomy" id="102285"/>
    <lineage>
        <taxon>Eukaryota</taxon>
        <taxon>Metazoa</taxon>
        <taxon>Spiralia</taxon>
        <taxon>Lophotrochozoa</taxon>
        <taxon>Platyhelminthes</taxon>
        <taxon>Cestoda</taxon>
        <taxon>Eucestoda</taxon>
        <taxon>Cyclophyllidea</taxon>
        <taxon>Hymenolepididae</taxon>
        <taxon>Rodentolepis</taxon>
    </lineage>
</organism>
<dbReference type="OrthoDB" id="5975154at2759"/>
<dbReference type="Proteomes" id="UP000278807">
    <property type="component" value="Unassembled WGS sequence"/>
</dbReference>
<gene>
    <name evidence="3" type="ORF">HNAJ_LOCUS13703</name>
</gene>
<dbReference type="InterPro" id="IPR038050">
    <property type="entry name" value="Neuro_actylchol_rec"/>
</dbReference>
<keyword evidence="1" id="KW-0812">Transmembrane</keyword>
<keyword evidence="1" id="KW-0472">Membrane</keyword>
<dbReference type="Pfam" id="PF02932">
    <property type="entry name" value="Neur_chan_memb"/>
    <property type="match status" value="1"/>
</dbReference>
<dbReference type="WBParaSite" id="HNAJ_0001372901-mRNA-1">
    <property type="protein sequence ID" value="HNAJ_0001372901-mRNA-1"/>
    <property type="gene ID" value="HNAJ_0001372901"/>
</dbReference>
<dbReference type="Gene3D" id="1.20.58.390">
    <property type="entry name" value="Neurotransmitter-gated ion-channel transmembrane domain"/>
    <property type="match status" value="1"/>
</dbReference>
<sequence>MTFILPPDCREKISLTINALLALTLYFLLLISGTAPGTSLAVPLMGKYLLFTIVLITSSIFWTVAVLNVRFRSMETQSTPDWWLRRIFLEIILSFLGLRPPSRSGGNPFKCSRMNLKYSQLRKSHEILRKNMTIVIPKVLLKIIQCATANANK</sequence>
<dbReference type="InterPro" id="IPR036719">
    <property type="entry name" value="Neuro-gated_channel_TM_sf"/>
</dbReference>
<proteinExistence type="predicted"/>
<name>A0A0R3U0T0_RODNA</name>
<evidence type="ECO:0000313" key="5">
    <source>
        <dbReference type="WBParaSite" id="HNAJ_0001372901-mRNA-1"/>
    </source>
</evidence>
<accession>A0A0R3U0T0</accession>